<dbReference type="Gene3D" id="1.10.10.60">
    <property type="entry name" value="Homeodomain-like"/>
    <property type="match status" value="2"/>
</dbReference>
<accession>A0A858RFV7</accession>
<organism evidence="5 6">
    <name type="scientific">Luteolibacter luteus</name>
    <dbReference type="NCBI Taxonomy" id="2728835"/>
    <lineage>
        <taxon>Bacteria</taxon>
        <taxon>Pseudomonadati</taxon>
        <taxon>Verrucomicrobiota</taxon>
        <taxon>Verrucomicrobiia</taxon>
        <taxon>Verrucomicrobiales</taxon>
        <taxon>Verrucomicrobiaceae</taxon>
        <taxon>Luteolibacter</taxon>
    </lineage>
</organism>
<dbReference type="Proteomes" id="UP000501812">
    <property type="component" value="Chromosome"/>
</dbReference>
<dbReference type="PANTHER" id="PTHR43280">
    <property type="entry name" value="ARAC-FAMILY TRANSCRIPTIONAL REGULATOR"/>
    <property type="match status" value="1"/>
</dbReference>
<sequence>MSATLNATILHEGAGIVVTGIDVELSQAVDWSSFLRSTAGHLVLNLDGHAVVLGKHIRLGIVPGTASLLRPGEGEMIHASRLPGGGRHRFVVLSASAGWLAANFGDSAGALHPALRDATAASTGHMGQLRSMTLAERDLCESLLQPPVARTLRAAWFRGKSLECFSLFGAAPKGGKTGNDPLRQRIDAATLWLREHFREDLDLHAVAKHVGCAPHYLSRLFKQHSGKTLSQKLREIRIDHAASLLRDGGSNVTEAAFEVGYNSLSHFTKAFVAEKGTRPSDWRAG</sequence>
<dbReference type="PANTHER" id="PTHR43280:SF2">
    <property type="entry name" value="HTH-TYPE TRANSCRIPTIONAL REGULATOR EXSA"/>
    <property type="match status" value="1"/>
</dbReference>
<evidence type="ECO:0000313" key="5">
    <source>
        <dbReference type="EMBL" id="QJE95319.1"/>
    </source>
</evidence>
<dbReference type="GO" id="GO:0003700">
    <property type="term" value="F:DNA-binding transcription factor activity"/>
    <property type="evidence" value="ECO:0007669"/>
    <property type="project" value="InterPro"/>
</dbReference>
<protein>
    <submittedName>
        <fullName evidence="5">Helix-turn-helix transcriptional regulator</fullName>
    </submittedName>
</protein>
<evidence type="ECO:0000259" key="4">
    <source>
        <dbReference type="PROSITE" id="PS01124"/>
    </source>
</evidence>
<dbReference type="GO" id="GO:0043565">
    <property type="term" value="F:sequence-specific DNA binding"/>
    <property type="evidence" value="ECO:0007669"/>
    <property type="project" value="InterPro"/>
</dbReference>
<reference evidence="5 6" key="1">
    <citation type="submission" date="2020-04" db="EMBL/GenBank/DDBJ databases">
        <title>Luteolibacter sp. G-1-1-1 isolated from soil.</title>
        <authorList>
            <person name="Dahal R.H."/>
        </authorList>
    </citation>
    <scope>NUCLEOTIDE SEQUENCE [LARGE SCALE GENOMIC DNA]</scope>
    <source>
        <strain evidence="5 6">G-1-1-1</strain>
    </source>
</reference>
<evidence type="ECO:0000256" key="3">
    <source>
        <dbReference type="ARBA" id="ARBA00023163"/>
    </source>
</evidence>
<dbReference type="Pfam" id="PF12833">
    <property type="entry name" value="HTH_18"/>
    <property type="match status" value="1"/>
</dbReference>
<dbReference type="AlphaFoldDB" id="A0A858RFV7"/>
<keyword evidence="2" id="KW-0238">DNA-binding</keyword>
<gene>
    <name evidence="5" type="ORF">HHL09_05845</name>
</gene>
<dbReference type="PROSITE" id="PS01124">
    <property type="entry name" value="HTH_ARAC_FAMILY_2"/>
    <property type="match status" value="1"/>
</dbReference>
<dbReference type="KEGG" id="luo:HHL09_05845"/>
<keyword evidence="3" id="KW-0804">Transcription</keyword>
<dbReference type="RefSeq" id="WP_169453633.1">
    <property type="nucleotide sequence ID" value="NZ_CP051774.1"/>
</dbReference>
<dbReference type="InterPro" id="IPR018060">
    <property type="entry name" value="HTH_AraC"/>
</dbReference>
<name>A0A858RFV7_9BACT</name>
<keyword evidence="1" id="KW-0805">Transcription regulation</keyword>
<dbReference type="InterPro" id="IPR009057">
    <property type="entry name" value="Homeodomain-like_sf"/>
</dbReference>
<evidence type="ECO:0000313" key="6">
    <source>
        <dbReference type="Proteomes" id="UP000501812"/>
    </source>
</evidence>
<feature type="domain" description="HTH araC/xylS-type" evidence="4">
    <location>
        <begin position="187"/>
        <end position="285"/>
    </location>
</feature>
<evidence type="ECO:0000256" key="2">
    <source>
        <dbReference type="ARBA" id="ARBA00023125"/>
    </source>
</evidence>
<dbReference type="SUPFAM" id="SSF46689">
    <property type="entry name" value="Homeodomain-like"/>
    <property type="match status" value="2"/>
</dbReference>
<evidence type="ECO:0000256" key="1">
    <source>
        <dbReference type="ARBA" id="ARBA00023015"/>
    </source>
</evidence>
<dbReference type="SMART" id="SM00342">
    <property type="entry name" value="HTH_ARAC"/>
    <property type="match status" value="1"/>
</dbReference>
<dbReference type="EMBL" id="CP051774">
    <property type="protein sequence ID" value="QJE95319.1"/>
    <property type="molecule type" value="Genomic_DNA"/>
</dbReference>
<keyword evidence="6" id="KW-1185">Reference proteome</keyword>
<proteinExistence type="predicted"/>